<evidence type="ECO:0000313" key="1">
    <source>
        <dbReference type="EMBL" id="BAN46210.1"/>
    </source>
</evidence>
<dbReference type="KEGG" id="pre:PCA10_04780"/>
<proteinExistence type="predicted"/>
<dbReference type="Proteomes" id="UP000015503">
    <property type="component" value="Chromosome"/>
</dbReference>
<organism evidence="1 2">
    <name type="scientific">Metapseudomonas resinovorans NBRC 106553</name>
    <dbReference type="NCBI Taxonomy" id="1245471"/>
    <lineage>
        <taxon>Bacteria</taxon>
        <taxon>Pseudomonadati</taxon>
        <taxon>Pseudomonadota</taxon>
        <taxon>Gammaproteobacteria</taxon>
        <taxon>Pseudomonadales</taxon>
        <taxon>Pseudomonadaceae</taxon>
        <taxon>Metapseudomonas</taxon>
    </lineage>
</organism>
<name>S6AF00_METRE</name>
<gene>
    <name evidence="1" type="ORF">PCA10_04780</name>
</gene>
<dbReference type="HOGENOM" id="CLU_179399_1_1_6"/>
<dbReference type="eggNOG" id="ENOG5033C47">
    <property type="taxonomic scope" value="Bacteria"/>
</dbReference>
<accession>S6AF00</accession>
<dbReference type="STRING" id="1245471.PCA10_04780"/>
<protein>
    <submittedName>
        <fullName evidence="1">Uncharacterized protein</fullName>
    </submittedName>
</protein>
<dbReference type="PATRIC" id="fig|1245471.3.peg.480"/>
<dbReference type="AlphaFoldDB" id="S6AF00"/>
<keyword evidence="2" id="KW-1185">Reference proteome</keyword>
<reference evidence="1 2" key="1">
    <citation type="journal article" date="2013" name="Genome Announc.">
        <title>Complete Genome Sequence of the Carbazole Degrader Pseudomonas resinovorans Strain CA10 (NBRC 106553).</title>
        <authorList>
            <person name="Shintani M."/>
            <person name="Hosoyama A."/>
            <person name="Ohji S."/>
            <person name="Tsuchikane K."/>
            <person name="Takarada H."/>
            <person name="Yamazoe A."/>
            <person name="Fujita N."/>
            <person name="Nojiri H."/>
        </authorList>
    </citation>
    <scope>NUCLEOTIDE SEQUENCE [LARGE SCALE GENOMIC DNA]</scope>
    <source>
        <strain evidence="1 2">NBRC 106553</strain>
    </source>
</reference>
<evidence type="ECO:0000313" key="2">
    <source>
        <dbReference type="Proteomes" id="UP000015503"/>
    </source>
</evidence>
<dbReference type="EMBL" id="AP013068">
    <property type="protein sequence ID" value="BAN46210.1"/>
    <property type="molecule type" value="Genomic_DNA"/>
</dbReference>
<sequence length="93" mass="9357">MPGIVNRALVIAMEIQGSGFSAGLGAIQSGQRMIQKAAGEIASNTVAGTEGQQPADLTSILLALQAGKIQAEAGSQVAKATDQMIGSLIDTFA</sequence>